<protein>
    <submittedName>
        <fullName evidence="5">DNA primase</fullName>
    </submittedName>
</protein>
<dbReference type="SMART" id="SM00885">
    <property type="entry name" value="D5_N"/>
    <property type="match status" value="1"/>
</dbReference>
<dbReference type="SUPFAM" id="SSF52540">
    <property type="entry name" value="P-loop containing nucleoside triphosphate hydrolases"/>
    <property type="match status" value="1"/>
</dbReference>
<dbReference type="PROSITE" id="PS51206">
    <property type="entry name" value="SF3_HELICASE_1"/>
    <property type="match status" value="1"/>
</dbReference>
<dbReference type="Gene3D" id="3.40.50.300">
    <property type="entry name" value="P-loop containing nucleotide triphosphate hydrolases"/>
    <property type="match status" value="1"/>
</dbReference>
<evidence type="ECO:0000313" key="6">
    <source>
        <dbReference type="Proteomes" id="UP000050872"/>
    </source>
</evidence>
<keyword evidence="2" id="KW-0378">Hydrolase</keyword>
<dbReference type="Proteomes" id="UP000050872">
    <property type="component" value="Unassembled WGS sequence"/>
</dbReference>
<proteinExistence type="predicted"/>
<dbReference type="InterPro" id="IPR014818">
    <property type="entry name" value="Phage/plasmid_primase_P4_C"/>
</dbReference>
<dbReference type="PANTHER" id="PTHR35372">
    <property type="entry name" value="ATP BINDING PROTEIN-RELATED"/>
    <property type="match status" value="1"/>
</dbReference>
<dbReference type="OrthoDB" id="9763644at2"/>
<comment type="caution">
    <text evidence="5">The sequence shown here is derived from an EMBL/GenBank/DDBJ whole genome shotgun (WGS) entry which is preliminary data.</text>
</comment>
<dbReference type="Pfam" id="PF08706">
    <property type="entry name" value="D5_N"/>
    <property type="match status" value="1"/>
</dbReference>
<dbReference type="GO" id="GO:0005524">
    <property type="term" value="F:ATP binding"/>
    <property type="evidence" value="ECO:0007669"/>
    <property type="project" value="UniProtKB-KW"/>
</dbReference>
<keyword evidence="1" id="KW-0547">Nucleotide-binding</keyword>
<accession>A0A0R1QFY7</accession>
<dbReference type="InterPro" id="IPR027417">
    <property type="entry name" value="P-loop_NTPase"/>
</dbReference>
<sequence>MEERLQDKIKELSQVQEANQTQDDKVHPLWFYKDDNGKKVVGVLGLSKEILSENYMVTFDSFKSGYRYDEKLGHWRIGYKEYLGKVISDKLQSVGFWKPNSFNSTQLFISNQIYSDTSINFFDHSDPNLVVFKNGTYNFKEDILKPNDPNDYILTGHDYNLDMKSDTPITDAWFRETFQDADKFMMEYIGYMFYRSYKPFQKFVILRGSGGDGKSTFLNYVRKMIGGGNTSSVDLKGLSGDNAKFNTSHLYGKELNYFADIGKNYLEDSSTIKALTGDDYITGEFKGKDPFDFMNYAKLLFSANELPTFSDFTKGFIRRIGLVNFYFIPDFTNRYDMKQIEDEIPAFTYKCMLAFEKAHKSKKLSETPEMINQTNKWLEMNNHIATFVSDMCIINLDNEQGESSSCVYKEYKDYCSNQGYNPRGQSALTEYLETKGIVHKKKQIKSDRVWRYIHLAMNDKKGVNF</sequence>
<dbReference type="PATRIC" id="fig|1423770.3.peg.816"/>
<dbReference type="InterPro" id="IPR006500">
    <property type="entry name" value="Helicase_put_C_phage/plasmid"/>
</dbReference>
<dbReference type="STRING" id="1423770.FD29_GL000794"/>
<evidence type="ECO:0000256" key="3">
    <source>
        <dbReference type="ARBA" id="ARBA00022840"/>
    </source>
</evidence>
<dbReference type="RefSeq" id="WP_057888288.1">
    <property type="nucleotide sequence ID" value="NZ_AZEZ01000078.1"/>
</dbReference>
<dbReference type="Pfam" id="PF19263">
    <property type="entry name" value="DUF5906"/>
    <property type="match status" value="1"/>
</dbReference>
<dbReference type="PANTHER" id="PTHR35372:SF2">
    <property type="entry name" value="SF3 HELICASE DOMAIN-CONTAINING PROTEIN"/>
    <property type="match status" value="1"/>
</dbReference>
<evidence type="ECO:0000259" key="4">
    <source>
        <dbReference type="PROSITE" id="PS51206"/>
    </source>
</evidence>
<dbReference type="NCBIfam" id="TIGR01613">
    <property type="entry name" value="primase_Cterm"/>
    <property type="match status" value="1"/>
</dbReference>
<evidence type="ECO:0000313" key="5">
    <source>
        <dbReference type="EMBL" id="KRL43548.1"/>
    </source>
</evidence>
<dbReference type="AlphaFoldDB" id="A0A0R1QFY7"/>
<keyword evidence="3" id="KW-0067">ATP-binding</keyword>
<dbReference type="InterPro" id="IPR014015">
    <property type="entry name" value="Helicase_SF3_DNA-vir"/>
</dbReference>
<dbReference type="GO" id="GO:0016787">
    <property type="term" value="F:hydrolase activity"/>
    <property type="evidence" value="ECO:0007669"/>
    <property type="project" value="UniProtKB-KW"/>
</dbReference>
<dbReference type="EMBL" id="AZEZ01000078">
    <property type="protein sequence ID" value="KRL43548.1"/>
    <property type="molecule type" value="Genomic_DNA"/>
</dbReference>
<evidence type="ECO:0000256" key="1">
    <source>
        <dbReference type="ARBA" id="ARBA00022741"/>
    </source>
</evidence>
<gene>
    <name evidence="5" type="ORF">FD29_GL000794</name>
</gene>
<dbReference type="InterPro" id="IPR051620">
    <property type="entry name" value="ORF904-like_C"/>
</dbReference>
<dbReference type="InterPro" id="IPR045455">
    <property type="entry name" value="NrS-1_pol-like_helicase"/>
</dbReference>
<feature type="domain" description="SF3 helicase" evidence="4">
    <location>
        <begin position="180"/>
        <end position="340"/>
    </location>
</feature>
<name>A0A0R1QFY7_9LACO</name>
<evidence type="ECO:0000256" key="2">
    <source>
        <dbReference type="ARBA" id="ARBA00022801"/>
    </source>
</evidence>
<reference evidence="5 6" key="1">
    <citation type="journal article" date="2015" name="Genome Announc.">
        <title>Expanding the biotechnology potential of lactobacilli through comparative genomics of 213 strains and associated genera.</title>
        <authorList>
            <person name="Sun Z."/>
            <person name="Harris H.M."/>
            <person name="McCann A."/>
            <person name="Guo C."/>
            <person name="Argimon S."/>
            <person name="Zhang W."/>
            <person name="Yang X."/>
            <person name="Jeffery I.B."/>
            <person name="Cooney J.C."/>
            <person name="Kagawa T.F."/>
            <person name="Liu W."/>
            <person name="Song Y."/>
            <person name="Salvetti E."/>
            <person name="Wrobel A."/>
            <person name="Rasinkangas P."/>
            <person name="Parkhill J."/>
            <person name="Rea M.C."/>
            <person name="O'Sullivan O."/>
            <person name="Ritari J."/>
            <person name="Douillard F.P."/>
            <person name="Paul Ross R."/>
            <person name="Yang R."/>
            <person name="Briner A.E."/>
            <person name="Felis G.E."/>
            <person name="de Vos W.M."/>
            <person name="Barrangou R."/>
            <person name="Klaenhammer T.R."/>
            <person name="Caufield P.W."/>
            <person name="Cui Y."/>
            <person name="Zhang H."/>
            <person name="O'Toole P.W."/>
        </authorList>
    </citation>
    <scope>NUCLEOTIDE SEQUENCE [LARGE SCALE GENOMIC DNA]</scope>
    <source>
        <strain evidence="5 6">DSM 14500</strain>
    </source>
</reference>
<keyword evidence="6" id="KW-1185">Reference proteome</keyword>
<organism evidence="5 6">
    <name type="scientific">Companilactobacillus mindensis DSM 14500</name>
    <dbReference type="NCBI Taxonomy" id="1423770"/>
    <lineage>
        <taxon>Bacteria</taxon>
        <taxon>Bacillati</taxon>
        <taxon>Bacillota</taxon>
        <taxon>Bacilli</taxon>
        <taxon>Lactobacillales</taxon>
        <taxon>Lactobacillaceae</taxon>
        <taxon>Companilactobacillus</taxon>
    </lineage>
</organism>